<evidence type="ECO:0000256" key="9">
    <source>
        <dbReference type="ARBA" id="ARBA00022605"/>
    </source>
</evidence>
<evidence type="ECO:0000256" key="8">
    <source>
        <dbReference type="ARBA" id="ARBA00022490"/>
    </source>
</evidence>
<dbReference type="InterPro" id="IPR021130">
    <property type="entry name" value="PRib-ATP_PPHydrolase-like"/>
</dbReference>
<dbReference type="PANTHER" id="PTHR42945:SF9">
    <property type="entry name" value="HISTIDINE BIOSYNTHESIS BIFUNCTIONAL PROTEIN HISIE"/>
    <property type="match status" value="1"/>
</dbReference>
<dbReference type="SUPFAM" id="SSF141734">
    <property type="entry name" value="HisI-like"/>
    <property type="match status" value="1"/>
</dbReference>
<dbReference type="Gene3D" id="1.10.287.1080">
    <property type="entry name" value="MazG-like"/>
    <property type="match status" value="1"/>
</dbReference>
<comment type="caution">
    <text evidence="17">The sequence shown here is derived from an EMBL/GenBank/DDBJ whole genome shotgun (WGS) entry which is preliminary data.</text>
</comment>
<evidence type="ECO:0000256" key="2">
    <source>
        <dbReference type="ARBA" id="ARBA00001460"/>
    </source>
</evidence>
<comment type="pathway">
    <text evidence="5 15">Amino-acid biosynthesis; L-histidine biosynthesis; L-histidine from 5-phospho-alpha-D-ribose 1-diphosphate: step 2/9.</text>
</comment>
<comment type="catalytic activity">
    <reaction evidence="1 15">
        <text>1-(5-phospho-beta-D-ribosyl)-5'-AMP + H2O = 1-(5-phospho-beta-D-ribosyl)-5-[(5-phospho-beta-D-ribosylamino)methylideneamino]imidazole-4-carboxamide</text>
        <dbReference type="Rhea" id="RHEA:20049"/>
        <dbReference type="ChEBI" id="CHEBI:15377"/>
        <dbReference type="ChEBI" id="CHEBI:58435"/>
        <dbReference type="ChEBI" id="CHEBI:59457"/>
        <dbReference type="EC" id="3.5.4.19"/>
    </reaction>
</comment>
<keyword evidence="9 15" id="KW-0028">Amino-acid biosynthesis</keyword>
<gene>
    <name evidence="15" type="primary">hisI</name>
    <name evidence="15" type="synonym">hisIE</name>
    <name evidence="17" type="ORF">PTD2_02291</name>
</gene>
<dbReference type="RefSeq" id="WP_009836659.1">
    <property type="nucleotide sequence ID" value="NZ_AAOH01000001.1"/>
</dbReference>
<dbReference type="SUPFAM" id="SSF101386">
    <property type="entry name" value="all-alpha NTP pyrophosphatases"/>
    <property type="match status" value="1"/>
</dbReference>
<dbReference type="HAMAP" id="MF_01020">
    <property type="entry name" value="HisE"/>
    <property type="match status" value="1"/>
</dbReference>
<dbReference type="Gene3D" id="3.10.20.810">
    <property type="entry name" value="Phosphoribosyl-AMP cyclohydrolase"/>
    <property type="match status" value="1"/>
</dbReference>
<dbReference type="OrthoDB" id="9795769at2"/>
<dbReference type="PANTHER" id="PTHR42945">
    <property type="entry name" value="HISTIDINE BIOSYNTHESIS BIFUNCTIONAL PROTEIN"/>
    <property type="match status" value="1"/>
</dbReference>
<dbReference type="NCBIfam" id="NF002747">
    <property type="entry name" value="PRK02759.1"/>
    <property type="match status" value="1"/>
</dbReference>
<dbReference type="GO" id="GO:0005524">
    <property type="term" value="F:ATP binding"/>
    <property type="evidence" value="ECO:0007669"/>
    <property type="project" value="UniProtKB-KW"/>
</dbReference>
<evidence type="ECO:0000256" key="14">
    <source>
        <dbReference type="ARBA" id="ARBA00023268"/>
    </source>
</evidence>
<dbReference type="FunFam" id="1.10.287.1080:FF:000002">
    <property type="entry name" value="Histidine biosynthesis bifunctional protein HisIE"/>
    <property type="match status" value="1"/>
</dbReference>
<dbReference type="eggNOG" id="COG0140">
    <property type="taxonomic scope" value="Bacteria"/>
</dbReference>
<evidence type="ECO:0000313" key="17">
    <source>
        <dbReference type="EMBL" id="EAR30361.1"/>
    </source>
</evidence>
<evidence type="ECO:0000256" key="1">
    <source>
        <dbReference type="ARBA" id="ARBA00000024"/>
    </source>
</evidence>
<comment type="pathway">
    <text evidence="4 15">Amino-acid biosynthesis; L-histidine biosynthesis; L-histidine from 5-phospho-alpha-D-ribose 1-diphosphate: step 3/9.</text>
</comment>
<keyword evidence="11 15" id="KW-0378">Hydrolase</keyword>
<keyword evidence="12 15" id="KW-0067">ATP-binding</keyword>
<dbReference type="GO" id="GO:0005737">
    <property type="term" value="C:cytoplasm"/>
    <property type="evidence" value="ECO:0007669"/>
    <property type="project" value="UniProtKB-SubCell"/>
</dbReference>
<keyword evidence="18" id="KW-1185">Reference proteome</keyword>
<dbReference type="EC" id="3.6.1.31" evidence="15"/>
<protein>
    <recommendedName>
        <fullName evidence="15">Histidine biosynthesis bifunctional protein HisIE</fullName>
    </recommendedName>
    <domain>
        <recommendedName>
            <fullName evidence="15">Phosphoribosyl-AMP cyclohydrolase</fullName>
            <shortName evidence="15">PRA-CH</shortName>
            <ecNumber evidence="15">3.5.4.19</ecNumber>
        </recommendedName>
    </domain>
    <domain>
        <recommendedName>
            <fullName evidence="15">Phosphoribosyl-ATP pyrophosphatase</fullName>
            <shortName evidence="15">PRA-PH</shortName>
            <ecNumber evidence="15">3.6.1.31</ecNumber>
        </recommendedName>
    </domain>
</protein>
<dbReference type="NCBIfam" id="NF000768">
    <property type="entry name" value="PRK00051.1"/>
    <property type="match status" value="1"/>
</dbReference>
<evidence type="ECO:0000256" key="4">
    <source>
        <dbReference type="ARBA" id="ARBA00005169"/>
    </source>
</evidence>
<dbReference type="NCBIfam" id="TIGR03188">
    <property type="entry name" value="histidine_hisI"/>
    <property type="match status" value="1"/>
</dbReference>
<accession>A4C479</accession>
<evidence type="ECO:0000256" key="15">
    <source>
        <dbReference type="HAMAP-Rule" id="MF_01019"/>
    </source>
</evidence>
<evidence type="ECO:0000256" key="3">
    <source>
        <dbReference type="ARBA" id="ARBA00004496"/>
    </source>
</evidence>
<comment type="subcellular location">
    <subcellularLocation>
        <location evidence="3 15">Cytoplasm</location>
    </subcellularLocation>
</comment>
<evidence type="ECO:0000256" key="11">
    <source>
        <dbReference type="ARBA" id="ARBA00022801"/>
    </source>
</evidence>
<dbReference type="InterPro" id="IPR023019">
    <property type="entry name" value="His_synth_HisIE"/>
</dbReference>
<dbReference type="InterPro" id="IPR002496">
    <property type="entry name" value="PRib_AMP_CycHydrolase_dom"/>
</dbReference>
<dbReference type="Proteomes" id="UP000006201">
    <property type="component" value="Unassembled WGS sequence"/>
</dbReference>
<dbReference type="GO" id="GO:0004636">
    <property type="term" value="F:phosphoribosyl-ATP diphosphatase activity"/>
    <property type="evidence" value="ECO:0007669"/>
    <property type="project" value="UniProtKB-UniRule"/>
</dbReference>
<evidence type="ECO:0000256" key="10">
    <source>
        <dbReference type="ARBA" id="ARBA00022741"/>
    </source>
</evidence>
<feature type="region of interest" description="Phosphoribosyl-ATP pyrophosphohydrolase" evidence="15">
    <location>
        <begin position="115"/>
        <end position="203"/>
    </location>
</feature>
<dbReference type="eggNOG" id="COG0139">
    <property type="taxonomic scope" value="Bacteria"/>
</dbReference>
<evidence type="ECO:0000256" key="6">
    <source>
        <dbReference type="ARBA" id="ARBA00007731"/>
    </source>
</evidence>
<dbReference type="HAMAP" id="MF_01019">
    <property type="entry name" value="HisIE"/>
    <property type="match status" value="1"/>
</dbReference>
<dbReference type="STRING" id="87626.PTD2_02291"/>
<keyword evidence="8 15" id="KW-0963">Cytoplasm</keyword>
<keyword evidence="13 15" id="KW-0368">Histidine biosynthesis</keyword>
<evidence type="ECO:0000256" key="12">
    <source>
        <dbReference type="ARBA" id="ARBA00022840"/>
    </source>
</evidence>
<dbReference type="HOGENOM" id="CLU_048577_3_1_6"/>
<comment type="catalytic activity">
    <reaction evidence="2 15">
        <text>1-(5-phospho-beta-D-ribosyl)-ATP + H2O = 1-(5-phospho-beta-D-ribosyl)-5'-AMP + diphosphate + H(+)</text>
        <dbReference type="Rhea" id="RHEA:22828"/>
        <dbReference type="ChEBI" id="CHEBI:15377"/>
        <dbReference type="ChEBI" id="CHEBI:15378"/>
        <dbReference type="ChEBI" id="CHEBI:33019"/>
        <dbReference type="ChEBI" id="CHEBI:59457"/>
        <dbReference type="ChEBI" id="CHEBI:73183"/>
        <dbReference type="EC" id="3.6.1.31"/>
    </reaction>
</comment>
<dbReference type="Pfam" id="PF01502">
    <property type="entry name" value="PRA-CH"/>
    <property type="match status" value="1"/>
</dbReference>
<organism evidence="17 18">
    <name type="scientific">Pseudoalteromonas tunicata D2</name>
    <dbReference type="NCBI Taxonomy" id="87626"/>
    <lineage>
        <taxon>Bacteria</taxon>
        <taxon>Pseudomonadati</taxon>
        <taxon>Pseudomonadota</taxon>
        <taxon>Gammaproteobacteria</taxon>
        <taxon>Alteromonadales</taxon>
        <taxon>Pseudoalteromonadaceae</taxon>
        <taxon>Pseudoalteromonas</taxon>
    </lineage>
</organism>
<comment type="similarity">
    <text evidence="6 15">In the C-terminal section; belongs to the PRA-PH family.</text>
</comment>
<keyword evidence="10 15" id="KW-0547">Nucleotide-binding</keyword>
<evidence type="ECO:0000256" key="7">
    <source>
        <dbReference type="ARBA" id="ARBA00008299"/>
    </source>
</evidence>
<dbReference type="AlphaFoldDB" id="A4C479"/>
<dbReference type="InterPro" id="IPR038019">
    <property type="entry name" value="PRib_AMP_CycHydrolase_sf"/>
</dbReference>
<evidence type="ECO:0000256" key="13">
    <source>
        <dbReference type="ARBA" id="ARBA00023102"/>
    </source>
</evidence>
<dbReference type="UniPathway" id="UPA00031">
    <property type="reaction ID" value="UER00007"/>
</dbReference>
<comment type="similarity">
    <text evidence="7 15">In the N-terminal section; belongs to the PRA-CH family.</text>
</comment>
<reference evidence="17 18" key="1">
    <citation type="submission" date="2006-02" db="EMBL/GenBank/DDBJ databases">
        <authorList>
            <person name="Moran M.A."/>
            <person name="Kjelleberg S."/>
            <person name="Egan S."/>
            <person name="Saunders N."/>
            <person name="Thomas T."/>
            <person name="Ferriera S."/>
            <person name="Johnson J."/>
            <person name="Kravitz S."/>
            <person name="Halpern A."/>
            <person name="Remington K."/>
            <person name="Beeson K."/>
            <person name="Tran B."/>
            <person name="Rogers Y.-H."/>
            <person name="Friedman R."/>
            <person name="Venter J.C."/>
        </authorList>
    </citation>
    <scope>NUCLEOTIDE SEQUENCE [LARGE SCALE GENOMIC DNA]</scope>
    <source>
        <strain evidence="17 18">D2</strain>
    </source>
</reference>
<dbReference type="CDD" id="cd11534">
    <property type="entry name" value="NTP-PPase_HisIE_like"/>
    <property type="match status" value="1"/>
</dbReference>
<proteinExistence type="inferred from homology"/>
<evidence type="ECO:0000256" key="5">
    <source>
        <dbReference type="ARBA" id="ARBA00005204"/>
    </source>
</evidence>
<evidence type="ECO:0000313" key="18">
    <source>
        <dbReference type="Proteomes" id="UP000006201"/>
    </source>
</evidence>
<dbReference type="Pfam" id="PF01503">
    <property type="entry name" value="PRA-PH"/>
    <property type="match status" value="1"/>
</dbReference>
<evidence type="ECO:0000259" key="16">
    <source>
        <dbReference type="Pfam" id="PF01502"/>
    </source>
</evidence>
<dbReference type="FunFam" id="3.10.20.810:FF:000001">
    <property type="entry name" value="Histidine biosynthesis bifunctional protein HisIE"/>
    <property type="match status" value="1"/>
</dbReference>
<dbReference type="GO" id="GO:0004635">
    <property type="term" value="F:phosphoribosyl-AMP cyclohydrolase activity"/>
    <property type="evidence" value="ECO:0007669"/>
    <property type="project" value="UniProtKB-UniRule"/>
</dbReference>
<name>A4C479_9GAMM</name>
<feature type="domain" description="Phosphoribosyl-AMP cyclohydrolase" evidence="16">
    <location>
        <begin position="33"/>
        <end position="105"/>
    </location>
</feature>
<dbReference type="EMBL" id="AAOH01000001">
    <property type="protein sequence ID" value="EAR30361.1"/>
    <property type="molecule type" value="Genomic_DNA"/>
</dbReference>
<feature type="region of interest" description="Phosphoribosyl-AMP cyclohydrolase" evidence="15">
    <location>
        <begin position="1"/>
        <end position="114"/>
    </location>
</feature>
<dbReference type="InterPro" id="IPR008179">
    <property type="entry name" value="HisE"/>
</dbReference>
<keyword evidence="14 15" id="KW-0511">Multifunctional enzyme</keyword>
<dbReference type="GO" id="GO:0000105">
    <property type="term" value="P:L-histidine biosynthetic process"/>
    <property type="evidence" value="ECO:0007669"/>
    <property type="project" value="UniProtKB-UniRule"/>
</dbReference>
<sequence>MKLDLSNYQNLDFAKSELIPAIVQDIATGTILMQGFMNKAALEQTLTTEKVTFYSRSKERLWTKGESSKNYLHVIDIHTDCDHDSILILATPDGPTCHLGTQSCFPGATPDWAFLGQLNRVIESRKTASPESSYTASLFAKDISRSAQKVGEEGVEVALAAVKQDREELINESADLLFHLLVLLQKADVPVTEVIANLEKRHK</sequence>
<dbReference type="EC" id="3.5.4.19" evidence="15"/>